<feature type="non-terminal residue" evidence="1">
    <location>
        <position position="226"/>
    </location>
</feature>
<comment type="caution">
    <text evidence="1">The sequence shown here is derived from an EMBL/GenBank/DDBJ whole genome shotgun (WGS) entry which is preliminary data.</text>
</comment>
<organism evidence="1 2">
    <name type="scientific">Candidatus Magnetobacterium bavaricum</name>
    <dbReference type="NCBI Taxonomy" id="29290"/>
    <lineage>
        <taxon>Bacteria</taxon>
        <taxon>Pseudomonadati</taxon>
        <taxon>Nitrospirota</taxon>
        <taxon>Thermodesulfovibrionia</taxon>
        <taxon>Thermodesulfovibrionales</taxon>
        <taxon>Candidatus Magnetobacteriaceae</taxon>
        <taxon>Candidatus Magnetobacterium</taxon>
    </lineage>
</organism>
<reference evidence="1 2" key="1">
    <citation type="submission" date="2015-02" db="EMBL/GenBank/DDBJ databases">
        <title>Single-cell genomics of uncultivated deep-branching MTB reveals a conserved set of magnetosome genes.</title>
        <authorList>
            <person name="Kolinko S."/>
            <person name="Richter M."/>
            <person name="Glockner F.O."/>
            <person name="Brachmann A."/>
            <person name="Schuler D."/>
        </authorList>
    </citation>
    <scope>NUCLEOTIDE SEQUENCE [LARGE SCALE GENOMIC DNA]</scope>
    <source>
        <strain evidence="1">TM-1</strain>
    </source>
</reference>
<evidence type="ECO:0000313" key="2">
    <source>
        <dbReference type="Proteomes" id="UP000033423"/>
    </source>
</evidence>
<dbReference type="Proteomes" id="UP000033423">
    <property type="component" value="Unassembled WGS sequence"/>
</dbReference>
<keyword evidence="2" id="KW-1185">Reference proteome</keyword>
<protein>
    <submittedName>
        <fullName evidence="1">Transposase (Putative), YhgA-like protein</fullName>
    </submittedName>
</protein>
<accession>A0A0F3GML1</accession>
<evidence type="ECO:0000313" key="1">
    <source>
        <dbReference type="EMBL" id="KJU83165.1"/>
    </source>
</evidence>
<proteinExistence type="predicted"/>
<dbReference type="AlphaFoldDB" id="A0A0F3GML1"/>
<sequence length="226" mass="26183">MDTTTGSGSYDKIMKELLDKIEQPLIEKVLGIKADEVSKLNVVMQLTDEREADFVLKVKNRGVPFFVAHAEIQSTNDPRMLKRMLRYFVHIYSLHEVIVKQYVVFIGKDKPAMNNVLDMPGIHYEYELIDIRDIPCERFLYNGVPQEIVLSVLCNRGDRDERSFAREILTELIASVSGGLDLSMYVRELEVFSKLRDMQEIIVEEVDKMPIVYDLETDIRFMQGVQ</sequence>
<dbReference type="EMBL" id="LACI01002005">
    <property type="protein sequence ID" value="KJU83165.1"/>
    <property type="molecule type" value="Genomic_DNA"/>
</dbReference>
<name>A0A0F3GML1_9BACT</name>
<gene>
    <name evidence="1" type="ORF">MBAV_004641</name>
</gene>